<evidence type="ECO:0000313" key="5">
    <source>
        <dbReference type="Proteomes" id="UP000186997"/>
    </source>
</evidence>
<dbReference type="OrthoDB" id="9765084at2"/>
<dbReference type="InterPro" id="IPR041698">
    <property type="entry name" value="Methyltransf_25"/>
</dbReference>
<evidence type="ECO:0000313" key="4">
    <source>
        <dbReference type="EMBL" id="SIT76718.1"/>
    </source>
</evidence>
<dbReference type="AlphaFoldDB" id="A0A1R3WFM4"/>
<accession>A0A1R3WFM4</accession>
<dbReference type="Proteomes" id="UP000186997">
    <property type="component" value="Unassembled WGS sequence"/>
</dbReference>
<keyword evidence="2 4" id="KW-0808">Transferase</keyword>
<dbReference type="PANTHER" id="PTHR43861:SF1">
    <property type="entry name" value="TRANS-ACONITATE 2-METHYLTRANSFERASE"/>
    <property type="match status" value="1"/>
</dbReference>
<dbReference type="GO" id="GO:0032259">
    <property type="term" value="P:methylation"/>
    <property type="evidence" value="ECO:0007669"/>
    <property type="project" value="UniProtKB-KW"/>
</dbReference>
<dbReference type="PANTHER" id="PTHR43861">
    <property type="entry name" value="TRANS-ACONITATE 2-METHYLTRANSFERASE-RELATED"/>
    <property type="match status" value="1"/>
</dbReference>
<evidence type="ECO:0000256" key="2">
    <source>
        <dbReference type="ARBA" id="ARBA00022679"/>
    </source>
</evidence>
<name>A0A1R3WFM4_9RHOB</name>
<keyword evidence="1 4" id="KW-0489">Methyltransferase</keyword>
<sequence length="203" mass="22373">MPANDVIPTYERIGHIWAKSRNRSLMEKQWLDRFLTTAPRATGAVRVLDLGCGSGQPMATYLAERGAVLTGVDATDTMTRLYAQNLPKAQVIKEDMRSLNLDQNFDAILAWNSFFHLGADDQRAMFARFAAHSAPLATLMFTSGHIAGEAIGQVADAPIYHASLDPAEYQTLLADNGFKVLRYTSEDPTCGHHTIWLAQFTGT</sequence>
<reference evidence="5" key="1">
    <citation type="submission" date="2017-01" db="EMBL/GenBank/DDBJ databases">
        <authorList>
            <person name="Varghese N."/>
            <person name="Submissions S."/>
        </authorList>
    </citation>
    <scope>NUCLEOTIDE SEQUENCE [LARGE SCALE GENOMIC DNA]</scope>
    <source>
        <strain evidence="5">DSM 29591</strain>
    </source>
</reference>
<dbReference type="Pfam" id="PF13649">
    <property type="entry name" value="Methyltransf_25"/>
    <property type="match status" value="1"/>
</dbReference>
<dbReference type="Gene3D" id="3.40.50.150">
    <property type="entry name" value="Vaccinia Virus protein VP39"/>
    <property type="match status" value="1"/>
</dbReference>
<dbReference type="EMBL" id="FTPR01000001">
    <property type="protein sequence ID" value="SIT76718.1"/>
    <property type="molecule type" value="Genomic_DNA"/>
</dbReference>
<keyword evidence="5" id="KW-1185">Reference proteome</keyword>
<dbReference type="STRING" id="287098.SAMN05421665_0430"/>
<dbReference type="GO" id="GO:0008168">
    <property type="term" value="F:methyltransferase activity"/>
    <property type="evidence" value="ECO:0007669"/>
    <property type="project" value="UniProtKB-KW"/>
</dbReference>
<dbReference type="CDD" id="cd02440">
    <property type="entry name" value="AdoMet_MTases"/>
    <property type="match status" value="1"/>
</dbReference>
<feature type="domain" description="Methyltransferase" evidence="3">
    <location>
        <begin position="47"/>
        <end position="133"/>
    </location>
</feature>
<dbReference type="InterPro" id="IPR029063">
    <property type="entry name" value="SAM-dependent_MTases_sf"/>
</dbReference>
<organism evidence="4 5">
    <name type="scientific">Yoonia rosea</name>
    <dbReference type="NCBI Taxonomy" id="287098"/>
    <lineage>
        <taxon>Bacteria</taxon>
        <taxon>Pseudomonadati</taxon>
        <taxon>Pseudomonadota</taxon>
        <taxon>Alphaproteobacteria</taxon>
        <taxon>Rhodobacterales</taxon>
        <taxon>Paracoccaceae</taxon>
        <taxon>Yoonia</taxon>
    </lineage>
</organism>
<protein>
    <submittedName>
        <fullName evidence="4">Methyltransferase domain-containing protein</fullName>
    </submittedName>
</protein>
<evidence type="ECO:0000256" key="1">
    <source>
        <dbReference type="ARBA" id="ARBA00022603"/>
    </source>
</evidence>
<proteinExistence type="predicted"/>
<dbReference type="RefSeq" id="WP_076658173.1">
    <property type="nucleotide sequence ID" value="NZ_FTPR01000001.1"/>
</dbReference>
<evidence type="ECO:0000259" key="3">
    <source>
        <dbReference type="Pfam" id="PF13649"/>
    </source>
</evidence>
<dbReference type="SUPFAM" id="SSF53335">
    <property type="entry name" value="S-adenosyl-L-methionine-dependent methyltransferases"/>
    <property type="match status" value="1"/>
</dbReference>
<gene>
    <name evidence="4" type="ORF">SAMN05421665_0430</name>
</gene>